<keyword evidence="1" id="KW-1133">Transmembrane helix</keyword>
<keyword evidence="1" id="KW-0472">Membrane</keyword>
<reference evidence="2" key="1">
    <citation type="submission" date="2024-06" db="UniProtKB">
        <authorList>
            <consortium name="RefSeq"/>
        </authorList>
    </citation>
    <scope>NUCLEOTIDE SEQUENCE [LARGE SCALE GENOMIC DNA]</scope>
</reference>
<feature type="transmembrane region" description="Helical" evidence="1">
    <location>
        <begin position="135"/>
        <end position="162"/>
    </location>
</feature>
<accession>A0A8B8C060</accession>
<dbReference type="GeneID" id="111114826"/>
<keyword evidence="2" id="KW-1185">Reference proteome</keyword>
<evidence type="ECO:0000256" key="1">
    <source>
        <dbReference type="SAM" id="Phobius"/>
    </source>
</evidence>
<organism evidence="2 3">
    <name type="scientific">Crassostrea virginica</name>
    <name type="common">Eastern oyster</name>
    <dbReference type="NCBI Taxonomy" id="6565"/>
    <lineage>
        <taxon>Eukaryota</taxon>
        <taxon>Metazoa</taxon>
        <taxon>Spiralia</taxon>
        <taxon>Lophotrochozoa</taxon>
        <taxon>Mollusca</taxon>
        <taxon>Bivalvia</taxon>
        <taxon>Autobranchia</taxon>
        <taxon>Pteriomorphia</taxon>
        <taxon>Ostreida</taxon>
        <taxon>Ostreoidea</taxon>
        <taxon>Ostreidae</taxon>
        <taxon>Crassostrea</taxon>
    </lineage>
</organism>
<feature type="transmembrane region" description="Helical" evidence="1">
    <location>
        <begin position="79"/>
        <end position="98"/>
    </location>
</feature>
<sequence length="169" mass="18041">MAGFGSAGTPVKIAFIFLIVSVLFHLIGFSTVSWSQSHWIDQYGRQFSSHSGLWRICFTHCVARPMGFGWFGATQAFETIGLIAGIVGLILVVLYIFINQTAGNRTLFIVSLVSVGIAAGSTLLGVIIYGSHGSALSWSFALAVIGGLFYAVSTALMIIHVIKPDVIQG</sequence>
<keyword evidence="1" id="KW-0812">Transmembrane</keyword>
<dbReference type="Proteomes" id="UP000694844">
    <property type="component" value="Chromosome 1"/>
</dbReference>
<reference evidence="3" key="2">
    <citation type="submission" date="2025-08" db="UniProtKB">
        <authorList>
            <consortium name="RefSeq"/>
        </authorList>
    </citation>
    <scope>IDENTIFICATION</scope>
    <source>
        <tissue evidence="3">Whole sample</tissue>
    </source>
</reference>
<gene>
    <name evidence="3" type="primary">LOC111114826</name>
</gene>
<evidence type="ECO:0000313" key="2">
    <source>
        <dbReference type="Proteomes" id="UP000694844"/>
    </source>
</evidence>
<protein>
    <submittedName>
        <fullName evidence="3">Uncharacterized protein LOC111114826 isoform X1</fullName>
    </submittedName>
</protein>
<proteinExistence type="predicted"/>
<evidence type="ECO:0000313" key="3">
    <source>
        <dbReference type="RefSeq" id="XP_022309028.1"/>
    </source>
</evidence>
<dbReference type="KEGG" id="cvn:111114826"/>
<dbReference type="Gene3D" id="1.20.140.150">
    <property type="match status" value="1"/>
</dbReference>
<dbReference type="RefSeq" id="XP_022309028.1">
    <property type="nucleotide sequence ID" value="XM_022453320.1"/>
</dbReference>
<name>A0A8B8C060_CRAVI</name>
<dbReference type="AlphaFoldDB" id="A0A8B8C060"/>
<dbReference type="OrthoDB" id="6157359at2759"/>
<feature type="transmembrane region" description="Helical" evidence="1">
    <location>
        <begin position="107"/>
        <end position="129"/>
    </location>
</feature>
<feature type="transmembrane region" description="Helical" evidence="1">
    <location>
        <begin position="13"/>
        <end position="32"/>
    </location>
</feature>